<feature type="region of interest" description="Disordered" evidence="1">
    <location>
        <begin position="169"/>
        <end position="195"/>
    </location>
</feature>
<name>A0ABW7YJE3_9ACTN</name>
<proteinExistence type="predicted"/>
<protein>
    <submittedName>
        <fullName evidence="2">Uncharacterized protein</fullName>
    </submittedName>
</protein>
<organism evidence="2 3">
    <name type="scientific">Nonomuraea typhae</name>
    <dbReference type="NCBI Taxonomy" id="2603600"/>
    <lineage>
        <taxon>Bacteria</taxon>
        <taxon>Bacillati</taxon>
        <taxon>Actinomycetota</taxon>
        <taxon>Actinomycetes</taxon>
        <taxon>Streptosporangiales</taxon>
        <taxon>Streptosporangiaceae</taxon>
        <taxon>Nonomuraea</taxon>
    </lineage>
</organism>
<evidence type="ECO:0000313" key="3">
    <source>
        <dbReference type="Proteomes" id="UP001612741"/>
    </source>
</evidence>
<gene>
    <name evidence="2" type="ORF">ACIBG2_01155</name>
</gene>
<keyword evidence="3" id="KW-1185">Reference proteome</keyword>
<dbReference type="RefSeq" id="WP_397077782.1">
    <property type="nucleotide sequence ID" value="NZ_JBITGY010000001.1"/>
</dbReference>
<sequence>MTPFERVALRIHASKTPVAWADATGTAGVFIRALTDGRIRVLLDTEACTANGIDPDTALQELEFALSCEDFEPAVDQSGVVWIITGTLRPPIPKGLTPRQGEVYAMIRRLGSVKSGRDIPLRTLRELEAKGLIVVRSSSTWRELHPEGGWIGELTDDVEAAKAAYLTDAARRSGQRLTGERKRNTKSTADEEPGE</sequence>
<dbReference type="Proteomes" id="UP001612741">
    <property type="component" value="Unassembled WGS sequence"/>
</dbReference>
<evidence type="ECO:0000256" key="1">
    <source>
        <dbReference type="SAM" id="MobiDB-lite"/>
    </source>
</evidence>
<reference evidence="2 3" key="1">
    <citation type="submission" date="2024-10" db="EMBL/GenBank/DDBJ databases">
        <title>The Natural Products Discovery Center: Release of the First 8490 Sequenced Strains for Exploring Actinobacteria Biosynthetic Diversity.</title>
        <authorList>
            <person name="Kalkreuter E."/>
            <person name="Kautsar S.A."/>
            <person name="Yang D."/>
            <person name="Bader C.D."/>
            <person name="Teijaro C.N."/>
            <person name="Fluegel L."/>
            <person name="Davis C.M."/>
            <person name="Simpson J.R."/>
            <person name="Lauterbach L."/>
            <person name="Steele A.D."/>
            <person name="Gui C."/>
            <person name="Meng S."/>
            <person name="Li G."/>
            <person name="Viehrig K."/>
            <person name="Ye F."/>
            <person name="Su P."/>
            <person name="Kiefer A.F."/>
            <person name="Nichols A."/>
            <person name="Cepeda A.J."/>
            <person name="Yan W."/>
            <person name="Fan B."/>
            <person name="Jiang Y."/>
            <person name="Adhikari A."/>
            <person name="Zheng C.-J."/>
            <person name="Schuster L."/>
            <person name="Cowan T.M."/>
            <person name="Smanski M.J."/>
            <person name="Chevrette M.G."/>
            <person name="De Carvalho L.P.S."/>
            <person name="Shen B."/>
        </authorList>
    </citation>
    <scope>NUCLEOTIDE SEQUENCE [LARGE SCALE GENOMIC DNA]</scope>
    <source>
        <strain evidence="2 3">NPDC050545</strain>
    </source>
</reference>
<dbReference type="EMBL" id="JBITGY010000001">
    <property type="protein sequence ID" value="MFI6495958.1"/>
    <property type="molecule type" value="Genomic_DNA"/>
</dbReference>
<accession>A0ABW7YJE3</accession>
<comment type="caution">
    <text evidence="2">The sequence shown here is derived from an EMBL/GenBank/DDBJ whole genome shotgun (WGS) entry which is preliminary data.</text>
</comment>
<evidence type="ECO:0000313" key="2">
    <source>
        <dbReference type="EMBL" id="MFI6495958.1"/>
    </source>
</evidence>